<evidence type="ECO:0000256" key="2">
    <source>
        <dbReference type="ARBA" id="ARBA00022679"/>
    </source>
</evidence>
<protein>
    <submittedName>
        <fullName evidence="9">L,D-transpeptidase family protein</fullName>
    </submittedName>
</protein>
<dbReference type="GO" id="GO:0071972">
    <property type="term" value="F:peptidoglycan L,D-transpeptidase activity"/>
    <property type="evidence" value="ECO:0007669"/>
    <property type="project" value="TreeGrafter"/>
</dbReference>
<evidence type="ECO:0000313" key="10">
    <source>
        <dbReference type="Proteomes" id="UP000630660"/>
    </source>
</evidence>
<dbReference type="GO" id="GO:0008360">
    <property type="term" value="P:regulation of cell shape"/>
    <property type="evidence" value="ECO:0007669"/>
    <property type="project" value="UniProtKB-UniRule"/>
</dbReference>
<feature type="chain" id="PRO_5039645780" evidence="7">
    <location>
        <begin position="18"/>
        <end position="361"/>
    </location>
</feature>
<dbReference type="Gene3D" id="3.30.70.2390">
    <property type="match status" value="1"/>
</dbReference>
<evidence type="ECO:0000259" key="8">
    <source>
        <dbReference type="PROSITE" id="PS52029"/>
    </source>
</evidence>
<keyword evidence="2" id="KW-0808">Transferase</keyword>
<dbReference type="Proteomes" id="UP000630660">
    <property type="component" value="Unassembled WGS sequence"/>
</dbReference>
<organism evidence="9 10">
    <name type="scientific">candidate division WOR-3 bacterium</name>
    <dbReference type="NCBI Taxonomy" id="2052148"/>
    <lineage>
        <taxon>Bacteria</taxon>
        <taxon>Bacteria division WOR-3</taxon>
    </lineage>
</organism>
<dbReference type="PROSITE" id="PS52029">
    <property type="entry name" value="LD_TPASE"/>
    <property type="match status" value="1"/>
</dbReference>
<dbReference type="PROSITE" id="PS51257">
    <property type="entry name" value="PROKAR_LIPOPROTEIN"/>
    <property type="match status" value="1"/>
</dbReference>
<dbReference type="Pfam" id="PF13399">
    <property type="entry name" value="LytR_C"/>
    <property type="match status" value="1"/>
</dbReference>
<gene>
    <name evidence="9" type="ORF">GF359_06575</name>
</gene>
<evidence type="ECO:0000256" key="5">
    <source>
        <dbReference type="ARBA" id="ARBA00023316"/>
    </source>
</evidence>
<keyword evidence="3 6" id="KW-0133">Cell shape</keyword>
<dbReference type="GO" id="GO:0005576">
    <property type="term" value="C:extracellular region"/>
    <property type="evidence" value="ECO:0007669"/>
    <property type="project" value="TreeGrafter"/>
</dbReference>
<evidence type="ECO:0000256" key="6">
    <source>
        <dbReference type="PROSITE-ProRule" id="PRU01373"/>
    </source>
</evidence>
<dbReference type="InterPro" id="IPR005490">
    <property type="entry name" value="LD_TPept_cat_dom"/>
</dbReference>
<dbReference type="EMBL" id="WJKJ01000221">
    <property type="protein sequence ID" value="MBD3364863.1"/>
    <property type="molecule type" value="Genomic_DNA"/>
</dbReference>
<dbReference type="PANTHER" id="PTHR30582">
    <property type="entry name" value="L,D-TRANSPEPTIDASE"/>
    <property type="match status" value="1"/>
</dbReference>
<name>A0A9D5K9C6_UNCW3</name>
<feature type="active site" description="Proton donor/acceptor" evidence="6">
    <location>
        <position position="320"/>
    </location>
</feature>
<keyword evidence="7" id="KW-0732">Signal</keyword>
<dbReference type="GO" id="GO:0071555">
    <property type="term" value="P:cell wall organization"/>
    <property type="evidence" value="ECO:0007669"/>
    <property type="project" value="UniProtKB-UniRule"/>
</dbReference>
<keyword evidence="4 6" id="KW-0573">Peptidoglycan synthesis</keyword>
<feature type="active site" description="Nucleophile" evidence="6">
    <location>
        <position position="336"/>
    </location>
</feature>
<reference evidence="9" key="1">
    <citation type="submission" date="2019-11" db="EMBL/GenBank/DDBJ databases">
        <title>Microbial mats filling the niche in hypersaline microbial mats.</title>
        <authorList>
            <person name="Wong H.L."/>
            <person name="Macleod F.I."/>
            <person name="White R.A. III"/>
            <person name="Burns B.P."/>
        </authorList>
    </citation>
    <scope>NUCLEOTIDE SEQUENCE</scope>
    <source>
        <strain evidence="9">Bin_327</strain>
    </source>
</reference>
<comment type="caution">
    <text evidence="9">The sequence shown here is derived from an EMBL/GenBank/DDBJ whole genome shotgun (WGS) entry which is preliminary data.</text>
</comment>
<dbReference type="AlphaFoldDB" id="A0A9D5K9C6"/>
<evidence type="ECO:0000256" key="3">
    <source>
        <dbReference type="ARBA" id="ARBA00022960"/>
    </source>
</evidence>
<dbReference type="GO" id="GO:0018104">
    <property type="term" value="P:peptidoglycan-protein cross-linking"/>
    <property type="evidence" value="ECO:0007669"/>
    <property type="project" value="TreeGrafter"/>
</dbReference>
<evidence type="ECO:0000256" key="4">
    <source>
        <dbReference type="ARBA" id="ARBA00022984"/>
    </source>
</evidence>
<dbReference type="CDD" id="cd16913">
    <property type="entry name" value="YkuD_like"/>
    <property type="match status" value="1"/>
</dbReference>
<evidence type="ECO:0000256" key="1">
    <source>
        <dbReference type="ARBA" id="ARBA00004752"/>
    </source>
</evidence>
<dbReference type="InterPro" id="IPR038063">
    <property type="entry name" value="Transpep_catalytic_dom"/>
</dbReference>
<sequence>MIKKILPIFLASLILVACSPKPPLVILHNSCPAYSELRSITLPTSYMSDVLDSMGVADSLGEPDSAFSIAVDNRITIHPEDRVWLSELDSLFPVAEIIDGEDKGIVHVWVGASGISFDSVPFTRKVLVLNGTSKPGLARDAAYGFNVKFGLSSLEPSNADSDTFTQTTVYCPSGEVHLGEKLCDYLGAGQVIPRVNLRDIIIVIGSDILEENKVEKAPGGISIVIKKSLFEMLVFKDGKLIKTYPVALGRNAGDKQRVGDNRTPEGSFTVTSIENSSAWEHDFGDGKGPIKGAYGPWFIRLSTLSFETRSGNKWVGIGIHGTHDPASIGTRASEGCIRMHNEDVDSLKRMVKVGTPVRIEK</sequence>
<dbReference type="Gene3D" id="2.40.440.10">
    <property type="entry name" value="L,D-transpeptidase catalytic domain-like"/>
    <property type="match status" value="1"/>
</dbReference>
<dbReference type="InterPro" id="IPR050979">
    <property type="entry name" value="LD-transpeptidase"/>
</dbReference>
<feature type="domain" description="L,D-TPase catalytic" evidence="8">
    <location>
        <begin position="221"/>
        <end position="360"/>
    </location>
</feature>
<proteinExistence type="predicted"/>
<keyword evidence="5 6" id="KW-0961">Cell wall biogenesis/degradation</keyword>
<dbReference type="Pfam" id="PF03734">
    <property type="entry name" value="YkuD"/>
    <property type="match status" value="1"/>
</dbReference>
<evidence type="ECO:0000256" key="7">
    <source>
        <dbReference type="SAM" id="SignalP"/>
    </source>
</evidence>
<accession>A0A9D5K9C6</accession>
<evidence type="ECO:0000313" key="9">
    <source>
        <dbReference type="EMBL" id="MBD3364863.1"/>
    </source>
</evidence>
<dbReference type="GO" id="GO:0016740">
    <property type="term" value="F:transferase activity"/>
    <property type="evidence" value="ECO:0007669"/>
    <property type="project" value="UniProtKB-KW"/>
</dbReference>
<comment type="pathway">
    <text evidence="1 6">Cell wall biogenesis; peptidoglycan biosynthesis.</text>
</comment>
<feature type="signal peptide" evidence="7">
    <location>
        <begin position="1"/>
        <end position="17"/>
    </location>
</feature>
<dbReference type="SUPFAM" id="SSF141523">
    <property type="entry name" value="L,D-transpeptidase catalytic domain-like"/>
    <property type="match status" value="1"/>
</dbReference>
<dbReference type="InterPro" id="IPR027381">
    <property type="entry name" value="LytR/CpsA/Psr_C"/>
</dbReference>